<dbReference type="Pfam" id="PF01939">
    <property type="entry name" value="NucS_C"/>
    <property type="match status" value="1"/>
</dbReference>
<dbReference type="CDD" id="cd22341">
    <property type="entry name" value="NucS-like"/>
    <property type="match status" value="1"/>
</dbReference>
<feature type="domain" description="Endonuclease NucS C-terminal" evidence="2">
    <location>
        <begin position="131"/>
        <end position="224"/>
    </location>
</feature>
<evidence type="ECO:0000259" key="2">
    <source>
        <dbReference type="Pfam" id="PF01939"/>
    </source>
</evidence>
<sequence>MRSDYKDWLKAQEYAVNTQAAQLHRVAKVEQAYGDLDQLLASGGGDALVEELTYSTADERAGRPNPSKMQFDGNIRKNLQSYKDAVLRYRKFLGESDVYAFGEEGVASQPLPVLPALADDLAPERQRLALERDMQAALRRNIALLEPGLEIIDDGAERGVPSGFIDILCIDSQKRTVVIELKAGTTDARVIGQTLGYMGDLLQEEEAAQVRGIIVAHEFDKRTRAAARAVANLALVRYAISFHFDRLE</sequence>
<accession>A0ABX3PFI5</accession>
<dbReference type="PANTHER" id="PTHR38814:SF1">
    <property type="entry name" value="ENDONUCLEASE NUCS"/>
    <property type="match status" value="1"/>
</dbReference>
<dbReference type="PANTHER" id="PTHR38814">
    <property type="entry name" value="ENDONUCLEASE NUCS"/>
    <property type="match status" value="1"/>
</dbReference>
<keyword evidence="1" id="KW-0238">DNA-binding</keyword>
<dbReference type="InterPro" id="IPR011856">
    <property type="entry name" value="tRNA_endonuc-like_dom_sf"/>
</dbReference>
<evidence type="ECO:0000313" key="3">
    <source>
        <dbReference type="EMBL" id="OQP87178.1"/>
    </source>
</evidence>
<comment type="caution">
    <text evidence="3">The sequence shown here is derived from an EMBL/GenBank/DDBJ whole genome shotgun (WGS) entry which is preliminary data.</text>
</comment>
<dbReference type="InterPro" id="IPR048301">
    <property type="entry name" value="NucS_C"/>
</dbReference>
<name>A0ABX3PFI5_9HYPH</name>
<organism evidence="3 4">
    <name type="scientific">Xaviernesmea rhizosphaerae</name>
    <dbReference type="NCBI Taxonomy" id="1672749"/>
    <lineage>
        <taxon>Bacteria</taxon>
        <taxon>Pseudomonadati</taxon>
        <taxon>Pseudomonadota</taxon>
        <taxon>Alphaproteobacteria</taxon>
        <taxon>Hyphomicrobiales</taxon>
        <taxon>Rhizobiaceae</taxon>
        <taxon>Rhizobium/Agrobacterium group</taxon>
        <taxon>Xaviernesmea</taxon>
    </lineage>
</organism>
<dbReference type="EMBL" id="MSPX01000004">
    <property type="protein sequence ID" value="OQP87178.1"/>
    <property type="molecule type" value="Genomic_DNA"/>
</dbReference>
<protein>
    <recommendedName>
        <fullName evidence="2">Endonuclease NucS C-terminal domain-containing protein</fullName>
    </recommendedName>
</protein>
<evidence type="ECO:0000256" key="1">
    <source>
        <dbReference type="ARBA" id="ARBA00023125"/>
    </source>
</evidence>
<keyword evidence="4" id="KW-1185">Reference proteome</keyword>
<evidence type="ECO:0000313" key="4">
    <source>
        <dbReference type="Proteomes" id="UP000192652"/>
    </source>
</evidence>
<dbReference type="RefSeq" id="WP_081175026.1">
    <property type="nucleotide sequence ID" value="NZ_MSPX01000004.1"/>
</dbReference>
<dbReference type="Proteomes" id="UP000192652">
    <property type="component" value="Unassembled WGS sequence"/>
</dbReference>
<proteinExistence type="predicted"/>
<dbReference type="Gene3D" id="3.40.1350.10">
    <property type="match status" value="1"/>
</dbReference>
<dbReference type="InterPro" id="IPR002793">
    <property type="entry name" value="Endonuclease_NucS"/>
</dbReference>
<gene>
    <name evidence="3" type="ORF">BTR14_07070</name>
</gene>
<reference evidence="3 4" key="1">
    <citation type="journal article" date="2017" name="Antonie Van Leeuwenhoek">
        <title>Rhizobium rhizosphaerae sp. nov., a novel species isolated from rice rhizosphere.</title>
        <authorList>
            <person name="Zhao J.J."/>
            <person name="Zhang J."/>
            <person name="Zhang R.J."/>
            <person name="Zhang C.W."/>
            <person name="Yin H.Q."/>
            <person name="Zhang X.X."/>
        </authorList>
    </citation>
    <scope>NUCLEOTIDE SEQUENCE [LARGE SCALE GENOMIC DNA]</scope>
    <source>
        <strain evidence="3 4">RD15</strain>
    </source>
</reference>